<organism evidence="1 2">
    <name type="scientific">Linnemannia schmuckeri</name>
    <dbReference type="NCBI Taxonomy" id="64567"/>
    <lineage>
        <taxon>Eukaryota</taxon>
        <taxon>Fungi</taxon>
        <taxon>Fungi incertae sedis</taxon>
        <taxon>Mucoromycota</taxon>
        <taxon>Mortierellomycotina</taxon>
        <taxon>Mortierellomycetes</taxon>
        <taxon>Mortierellales</taxon>
        <taxon>Mortierellaceae</taxon>
        <taxon>Linnemannia</taxon>
    </lineage>
</organism>
<evidence type="ECO:0000313" key="1">
    <source>
        <dbReference type="EMBL" id="KAF9131829.1"/>
    </source>
</evidence>
<dbReference type="EMBL" id="JAAAUQ010001871">
    <property type="protein sequence ID" value="KAF9131829.1"/>
    <property type="molecule type" value="Genomic_DNA"/>
</dbReference>
<reference evidence="1" key="1">
    <citation type="journal article" date="2020" name="Fungal Divers.">
        <title>Resolving the Mortierellaceae phylogeny through synthesis of multi-gene phylogenetics and phylogenomics.</title>
        <authorList>
            <person name="Vandepol N."/>
            <person name="Liber J."/>
            <person name="Desiro A."/>
            <person name="Na H."/>
            <person name="Kennedy M."/>
            <person name="Barry K."/>
            <person name="Grigoriev I.V."/>
            <person name="Miller A.N."/>
            <person name="O'Donnell K."/>
            <person name="Stajich J.E."/>
            <person name="Bonito G."/>
        </authorList>
    </citation>
    <scope>NUCLEOTIDE SEQUENCE</scope>
    <source>
        <strain evidence="1">NRRL 6426</strain>
    </source>
</reference>
<proteinExistence type="predicted"/>
<dbReference type="AlphaFoldDB" id="A0A9P5RIW2"/>
<dbReference type="Proteomes" id="UP000748756">
    <property type="component" value="Unassembled WGS sequence"/>
</dbReference>
<comment type="caution">
    <text evidence="1">The sequence shown here is derived from an EMBL/GenBank/DDBJ whole genome shotgun (WGS) entry which is preliminary data.</text>
</comment>
<keyword evidence="2" id="KW-1185">Reference proteome</keyword>
<sequence>MFDAWAELVSAPELRAKLLRRRQLWNQQVVSHTIQRQVHAKLTRLRDLEEINSGWSYTYDHIRSLDSAKWYHFPT</sequence>
<evidence type="ECO:0000313" key="2">
    <source>
        <dbReference type="Proteomes" id="UP000748756"/>
    </source>
</evidence>
<protein>
    <submittedName>
        <fullName evidence="1">Uncharacterized protein</fullName>
    </submittedName>
</protein>
<accession>A0A9P5RIW2</accession>
<name>A0A9P5RIW2_9FUNG</name>
<gene>
    <name evidence="1" type="ORF">BG015_003807</name>
</gene>